<sequence>MNRLSTSVSLLRRSLCLALSFRGCTHVPSPVSNMSTTTNVASDESHGTATWKKRSVVSSFIFDFGHGATDSPEETDSSSSTTRPRVALFRRSGKVSTYQHHLAPISGSIDAADASPLAAAWRELAEETTLTGAELVLLRQGKSYTFRDESVRREWTVFPFAFRLRTPADATRIVTDWEHETWGWHNPAVVIRLAERGASLAESGDDLNGVPRLADSLRRVWFEADLGDAAGRVLATGLDALATDHQSGARQLATAALRTLRDIVASLDYSPASPMADPAWWWAQVGMAAWHLWKNGRESMGAAIMSALLAALAEIGDAMHSQQEQQHQSRFVISTAWRDSVVAQLDRRIAARAESAQRVSAAFAQYLEGAFGDKLASREPLAVLTLSESSTIRAGLRHAAHAAGFALDVRVLESRPLFEGVSLASALAQDLAATTTTTTAAAAASAHTITLFSDASAALAAQGVDVVVIGADRIASSGAVSNKTGSLPAVLSVKYVNTGSGGSVSGQEGGARVVVLGETDKIALPGRPEEHVVEDNDAGQLSRSWAVEDSSARVRDAATALQSLRTDSSTGSRGPKVSIRNVFFEWVPAGLIDVYITESGQWSVQDISEHSEKLRDEEERLLGEL</sequence>
<dbReference type="GO" id="GO:0019509">
    <property type="term" value="P:L-methionine salvage from methylthioadenosine"/>
    <property type="evidence" value="ECO:0007669"/>
    <property type="project" value="TreeGrafter"/>
</dbReference>
<dbReference type="SUPFAM" id="SSF100950">
    <property type="entry name" value="NagB/RpiA/CoA transferase-like"/>
    <property type="match status" value="1"/>
</dbReference>
<dbReference type="Pfam" id="PF00293">
    <property type="entry name" value="NUDIX"/>
    <property type="match status" value="1"/>
</dbReference>
<evidence type="ECO:0000256" key="2">
    <source>
        <dbReference type="RuleBase" id="RU003814"/>
    </source>
</evidence>
<protein>
    <recommendedName>
        <fullName evidence="4">Nudix hydrolase domain-containing protein</fullName>
    </recommendedName>
</protein>
<feature type="domain" description="Nudix hydrolase" evidence="4">
    <location>
        <begin position="52"/>
        <end position="208"/>
    </location>
</feature>
<dbReference type="PANTHER" id="PTHR43475:SF3">
    <property type="entry name" value="TRANSLATION INITIATION FACTOR EIF-2B SUBUNIT FAMILY PROTEIN (AFU_ORTHOLOGUE AFUA_2G14290)"/>
    <property type="match status" value="1"/>
</dbReference>
<feature type="chain" id="PRO_5042137913" description="Nudix hydrolase domain-containing protein" evidence="3">
    <location>
        <begin position="19"/>
        <end position="625"/>
    </location>
</feature>
<dbReference type="InterPro" id="IPR042529">
    <property type="entry name" value="IF_2B-like_C"/>
</dbReference>
<dbReference type="SUPFAM" id="SSF55811">
    <property type="entry name" value="Nudix"/>
    <property type="match status" value="1"/>
</dbReference>
<reference evidence="5" key="2">
    <citation type="submission" date="2023-06" db="EMBL/GenBank/DDBJ databases">
        <authorList>
            <consortium name="Lawrence Berkeley National Laboratory"/>
            <person name="Haridas S."/>
            <person name="Hensen N."/>
            <person name="Bonometti L."/>
            <person name="Westerberg I."/>
            <person name="Brannstrom I.O."/>
            <person name="Guillou S."/>
            <person name="Cros-Aarteil S."/>
            <person name="Calhoun S."/>
            <person name="Kuo A."/>
            <person name="Mondo S."/>
            <person name="Pangilinan J."/>
            <person name="Riley R."/>
            <person name="Labutti K."/>
            <person name="Andreopoulos B."/>
            <person name="Lipzen A."/>
            <person name="Chen C."/>
            <person name="Yanf M."/>
            <person name="Daum C."/>
            <person name="Ng V."/>
            <person name="Clum A."/>
            <person name="Steindorff A."/>
            <person name="Ohm R."/>
            <person name="Martin F."/>
            <person name="Silar P."/>
            <person name="Natvig D."/>
            <person name="Lalanne C."/>
            <person name="Gautier V."/>
            <person name="Ament-Velasquez S.L."/>
            <person name="Kruys A."/>
            <person name="Hutchinson M.I."/>
            <person name="Powell A.J."/>
            <person name="Barry K."/>
            <person name="Miller A.N."/>
            <person name="Grigoriev I.V."/>
            <person name="Debuchy R."/>
            <person name="Gladieux P."/>
            <person name="Thoren M.H."/>
            <person name="Johannesson H."/>
        </authorList>
    </citation>
    <scope>NUCLEOTIDE SEQUENCE</scope>
    <source>
        <strain evidence="5">CBS 958.72</strain>
    </source>
</reference>
<comment type="caution">
    <text evidence="5">The sequence shown here is derived from an EMBL/GenBank/DDBJ whole genome shotgun (WGS) entry which is preliminary data.</text>
</comment>
<dbReference type="InterPro" id="IPR000649">
    <property type="entry name" value="IF-2B-related"/>
</dbReference>
<dbReference type="Proteomes" id="UP001287356">
    <property type="component" value="Unassembled WGS sequence"/>
</dbReference>
<name>A0AAE0JTA1_9PEZI</name>
<dbReference type="InterPro" id="IPR037171">
    <property type="entry name" value="NagB/RpiA_transferase-like"/>
</dbReference>
<dbReference type="Gene3D" id="3.40.50.10470">
    <property type="entry name" value="Translation initiation factor eif-2b, domain 2"/>
    <property type="match status" value="1"/>
</dbReference>
<reference evidence="5" key="1">
    <citation type="journal article" date="2023" name="Mol. Phylogenet. Evol.">
        <title>Genome-scale phylogeny and comparative genomics of the fungal order Sordariales.</title>
        <authorList>
            <person name="Hensen N."/>
            <person name="Bonometti L."/>
            <person name="Westerberg I."/>
            <person name="Brannstrom I.O."/>
            <person name="Guillou S."/>
            <person name="Cros-Aarteil S."/>
            <person name="Calhoun S."/>
            <person name="Haridas S."/>
            <person name="Kuo A."/>
            <person name="Mondo S."/>
            <person name="Pangilinan J."/>
            <person name="Riley R."/>
            <person name="LaButti K."/>
            <person name="Andreopoulos B."/>
            <person name="Lipzen A."/>
            <person name="Chen C."/>
            <person name="Yan M."/>
            <person name="Daum C."/>
            <person name="Ng V."/>
            <person name="Clum A."/>
            <person name="Steindorff A."/>
            <person name="Ohm R.A."/>
            <person name="Martin F."/>
            <person name="Silar P."/>
            <person name="Natvig D.O."/>
            <person name="Lalanne C."/>
            <person name="Gautier V."/>
            <person name="Ament-Velasquez S.L."/>
            <person name="Kruys A."/>
            <person name="Hutchinson M.I."/>
            <person name="Powell A.J."/>
            <person name="Barry K."/>
            <person name="Miller A.N."/>
            <person name="Grigoriev I.V."/>
            <person name="Debuchy R."/>
            <person name="Gladieux P."/>
            <person name="Hiltunen Thoren M."/>
            <person name="Johannesson H."/>
        </authorList>
    </citation>
    <scope>NUCLEOTIDE SEQUENCE</scope>
    <source>
        <strain evidence="5">CBS 958.72</strain>
    </source>
</reference>
<gene>
    <name evidence="5" type="ORF">B0T24DRAFT_641552</name>
</gene>
<evidence type="ECO:0000259" key="4">
    <source>
        <dbReference type="PROSITE" id="PS51462"/>
    </source>
</evidence>
<proteinExistence type="inferred from homology"/>
<keyword evidence="6" id="KW-1185">Reference proteome</keyword>
<evidence type="ECO:0000256" key="1">
    <source>
        <dbReference type="ARBA" id="ARBA00007251"/>
    </source>
</evidence>
<dbReference type="GO" id="GO:0046523">
    <property type="term" value="F:S-methyl-5-thioribose-1-phosphate isomerase activity"/>
    <property type="evidence" value="ECO:0007669"/>
    <property type="project" value="TreeGrafter"/>
</dbReference>
<comment type="similarity">
    <text evidence="1 2">Belongs to the eIF-2B alpha/beta/delta subunits family.</text>
</comment>
<feature type="signal peptide" evidence="3">
    <location>
        <begin position="1"/>
        <end position="18"/>
    </location>
</feature>
<dbReference type="InterPro" id="IPR000086">
    <property type="entry name" value="NUDIX_hydrolase_dom"/>
</dbReference>
<dbReference type="AlphaFoldDB" id="A0AAE0JTA1"/>
<keyword evidence="3" id="KW-0732">Signal</keyword>
<organism evidence="5 6">
    <name type="scientific">Lasiosphaeria ovina</name>
    <dbReference type="NCBI Taxonomy" id="92902"/>
    <lineage>
        <taxon>Eukaryota</taxon>
        <taxon>Fungi</taxon>
        <taxon>Dikarya</taxon>
        <taxon>Ascomycota</taxon>
        <taxon>Pezizomycotina</taxon>
        <taxon>Sordariomycetes</taxon>
        <taxon>Sordariomycetidae</taxon>
        <taxon>Sordariales</taxon>
        <taxon>Lasiosphaeriaceae</taxon>
        <taxon>Lasiosphaeria</taxon>
    </lineage>
</organism>
<evidence type="ECO:0000313" key="5">
    <source>
        <dbReference type="EMBL" id="KAK3361408.1"/>
    </source>
</evidence>
<dbReference type="InterPro" id="IPR015797">
    <property type="entry name" value="NUDIX_hydrolase-like_dom_sf"/>
</dbReference>
<evidence type="ECO:0000313" key="6">
    <source>
        <dbReference type="Proteomes" id="UP001287356"/>
    </source>
</evidence>
<dbReference type="PROSITE" id="PS51462">
    <property type="entry name" value="NUDIX"/>
    <property type="match status" value="1"/>
</dbReference>
<evidence type="ECO:0000256" key="3">
    <source>
        <dbReference type="SAM" id="SignalP"/>
    </source>
</evidence>
<accession>A0AAE0JTA1</accession>
<dbReference type="Pfam" id="PF01008">
    <property type="entry name" value="IF-2B"/>
    <property type="match status" value="1"/>
</dbReference>
<dbReference type="Gene3D" id="3.90.79.10">
    <property type="entry name" value="Nucleoside Triphosphate Pyrophosphohydrolase"/>
    <property type="match status" value="1"/>
</dbReference>
<dbReference type="PANTHER" id="PTHR43475">
    <property type="entry name" value="METHYLTHIORIBOSE-1-PHOSPHATE ISOMERASE"/>
    <property type="match status" value="1"/>
</dbReference>
<dbReference type="EMBL" id="JAULSN010000011">
    <property type="protein sequence ID" value="KAK3361408.1"/>
    <property type="molecule type" value="Genomic_DNA"/>
</dbReference>